<dbReference type="PRINTS" id="PR00080">
    <property type="entry name" value="SDRFAMILY"/>
</dbReference>
<evidence type="ECO:0000256" key="1">
    <source>
        <dbReference type="ARBA" id="ARBA00006484"/>
    </source>
</evidence>
<dbReference type="PRINTS" id="PR00081">
    <property type="entry name" value="GDHRDH"/>
</dbReference>
<dbReference type="PANTHER" id="PTHR43008">
    <property type="entry name" value="BENZIL REDUCTASE"/>
    <property type="match status" value="1"/>
</dbReference>
<dbReference type="InterPro" id="IPR036291">
    <property type="entry name" value="NAD(P)-bd_dom_sf"/>
</dbReference>
<dbReference type="Proteomes" id="UP000224634">
    <property type="component" value="Unassembled WGS sequence"/>
</dbReference>
<comment type="caution">
    <text evidence="4">The sequence shown here is derived from an EMBL/GenBank/DDBJ whole genome shotgun (WGS) entry which is preliminary data.</text>
</comment>
<dbReference type="FunFam" id="3.40.50.720:FF:000245">
    <property type="entry name" value="Short chain dehydrogenase, putative"/>
    <property type="match status" value="1"/>
</dbReference>
<accession>A0A2B7Z0R4</accession>
<protein>
    <submittedName>
        <fullName evidence="4">Uncharacterized protein</fullName>
    </submittedName>
</protein>
<keyword evidence="3" id="KW-0560">Oxidoreductase</keyword>
<organism evidence="4 5">
    <name type="scientific">Polytolypa hystricis (strain UAMH7299)</name>
    <dbReference type="NCBI Taxonomy" id="1447883"/>
    <lineage>
        <taxon>Eukaryota</taxon>
        <taxon>Fungi</taxon>
        <taxon>Dikarya</taxon>
        <taxon>Ascomycota</taxon>
        <taxon>Pezizomycotina</taxon>
        <taxon>Eurotiomycetes</taxon>
        <taxon>Eurotiomycetidae</taxon>
        <taxon>Onygenales</taxon>
        <taxon>Onygenales incertae sedis</taxon>
        <taxon>Polytolypa</taxon>
    </lineage>
</organism>
<dbReference type="Pfam" id="PF13561">
    <property type="entry name" value="adh_short_C2"/>
    <property type="match status" value="1"/>
</dbReference>
<evidence type="ECO:0000256" key="2">
    <source>
        <dbReference type="ARBA" id="ARBA00022857"/>
    </source>
</evidence>
<proteinExistence type="inferred from homology"/>
<dbReference type="GO" id="GO:0050664">
    <property type="term" value="F:oxidoreductase activity, acting on NAD(P)H, oxygen as acceptor"/>
    <property type="evidence" value="ECO:0007669"/>
    <property type="project" value="TreeGrafter"/>
</dbReference>
<dbReference type="SUPFAM" id="SSF51735">
    <property type="entry name" value="NAD(P)-binding Rossmann-fold domains"/>
    <property type="match status" value="1"/>
</dbReference>
<dbReference type="AlphaFoldDB" id="A0A2B7Z0R4"/>
<keyword evidence="5" id="KW-1185">Reference proteome</keyword>
<dbReference type="PROSITE" id="PS00061">
    <property type="entry name" value="ADH_SHORT"/>
    <property type="match status" value="1"/>
</dbReference>
<dbReference type="GO" id="GO:0016616">
    <property type="term" value="F:oxidoreductase activity, acting on the CH-OH group of donors, NAD or NADP as acceptor"/>
    <property type="evidence" value="ECO:0007669"/>
    <property type="project" value="UniProtKB-ARBA"/>
</dbReference>
<dbReference type="InterPro" id="IPR020904">
    <property type="entry name" value="Sc_DH/Rdtase_CS"/>
</dbReference>
<comment type="similarity">
    <text evidence="1">Belongs to the short-chain dehydrogenases/reductases (SDR) family.</text>
</comment>
<evidence type="ECO:0000256" key="3">
    <source>
        <dbReference type="ARBA" id="ARBA00023002"/>
    </source>
</evidence>
<dbReference type="OrthoDB" id="1669814at2759"/>
<name>A0A2B7Z0R4_POLH7</name>
<sequence length="279" mass="30414">MASLVNGTSKPRAGKHHFVYPNFNLQGKVYIVTGAGRGLGLCIAEAMTEAGAEVHCLDRLPEPYPDFIETQELAEKSHIGSLHYHHVDVRNSKFLNDTINKIASREHRLDGLVAAAGVQQVTEAIDYAPEDVTRMMDINYTGVFMTAQAVARRMIELNNHGSIILVASMSGLIANKGLNSVVYNSSKAAVIQLAKNLAMEWGPKGIRVNSLSPGHIITPMVQKNFEEVPGLKETWEKENMLGRLAHPEEFTGAAIFMLSEASSFMTGSSLVIDGGHTAW</sequence>
<dbReference type="PANTHER" id="PTHR43008:SF10">
    <property type="entry name" value="CHAIN DEHYDROGENASE_OXIDOREDUCTASE, PUTATIVE (AFU_ORTHOLOGUE AFUA_2G15740)-RELATED"/>
    <property type="match status" value="1"/>
</dbReference>
<dbReference type="STRING" id="1447883.A0A2B7Z0R4"/>
<evidence type="ECO:0000313" key="4">
    <source>
        <dbReference type="EMBL" id="PGH27185.1"/>
    </source>
</evidence>
<reference evidence="4 5" key="1">
    <citation type="submission" date="2017-10" db="EMBL/GenBank/DDBJ databases">
        <title>Comparative genomics in systemic dimorphic fungi from Ajellomycetaceae.</title>
        <authorList>
            <person name="Munoz J.F."/>
            <person name="Mcewen J.G."/>
            <person name="Clay O.K."/>
            <person name="Cuomo C.A."/>
        </authorList>
    </citation>
    <scope>NUCLEOTIDE SEQUENCE [LARGE SCALE GENOMIC DNA]</scope>
    <source>
        <strain evidence="4 5">UAMH7299</strain>
    </source>
</reference>
<gene>
    <name evidence="4" type="ORF">AJ80_01142</name>
</gene>
<dbReference type="Gene3D" id="3.40.50.720">
    <property type="entry name" value="NAD(P)-binding Rossmann-like Domain"/>
    <property type="match status" value="1"/>
</dbReference>
<evidence type="ECO:0000313" key="5">
    <source>
        <dbReference type="Proteomes" id="UP000224634"/>
    </source>
</evidence>
<dbReference type="InterPro" id="IPR002347">
    <property type="entry name" value="SDR_fam"/>
</dbReference>
<dbReference type="EMBL" id="PDNA01000009">
    <property type="protein sequence ID" value="PGH27185.1"/>
    <property type="molecule type" value="Genomic_DNA"/>
</dbReference>
<keyword evidence="2" id="KW-0521">NADP</keyword>